<evidence type="ECO:0000313" key="2">
    <source>
        <dbReference type="EMBL" id="PQQ04982.1"/>
    </source>
</evidence>
<name>A0A314YC89_PRUYE</name>
<feature type="chain" id="PRO_5016359102" evidence="1">
    <location>
        <begin position="24"/>
        <end position="130"/>
    </location>
</feature>
<sequence>MELRLIIIATLLATISLLDLCSARKEGQKCIKNSDCDSGLHCETCLADGNLVPKCTRTQPINPISQVKTLPFNRYSWLTTHNSFARLGERSATGSLVLAPTNQQDSITDQLNTLEFKATRLSGEAFVTSH</sequence>
<organism evidence="2 3">
    <name type="scientific">Prunus yedoensis var. nudiflora</name>
    <dbReference type="NCBI Taxonomy" id="2094558"/>
    <lineage>
        <taxon>Eukaryota</taxon>
        <taxon>Viridiplantae</taxon>
        <taxon>Streptophyta</taxon>
        <taxon>Embryophyta</taxon>
        <taxon>Tracheophyta</taxon>
        <taxon>Spermatophyta</taxon>
        <taxon>Magnoliopsida</taxon>
        <taxon>eudicotyledons</taxon>
        <taxon>Gunneridae</taxon>
        <taxon>Pentapetalae</taxon>
        <taxon>rosids</taxon>
        <taxon>fabids</taxon>
        <taxon>Rosales</taxon>
        <taxon>Rosaceae</taxon>
        <taxon>Amygdaloideae</taxon>
        <taxon>Amygdaleae</taxon>
        <taxon>Prunus</taxon>
    </lineage>
</organism>
<dbReference type="GO" id="GO:0006629">
    <property type="term" value="P:lipid metabolic process"/>
    <property type="evidence" value="ECO:0007669"/>
    <property type="project" value="InterPro"/>
</dbReference>
<dbReference type="InterPro" id="IPR017946">
    <property type="entry name" value="PLC-like_Pdiesterase_TIM-brl"/>
</dbReference>
<dbReference type="Proteomes" id="UP000250321">
    <property type="component" value="Unassembled WGS sequence"/>
</dbReference>
<keyword evidence="3" id="KW-1185">Reference proteome</keyword>
<reference evidence="2 3" key="1">
    <citation type="submission" date="2018-02" db="EMBL/GenBank/DDBJ databases">
        <title>Draft genome of wild Prunus yedoensis var. nudiflora.</title>
        <authorList>
            <person name="Baek S."/>
            <person name="Kim J.-H."/>
            <person name="Choi K."/>
            <person name="Kim G.-B."/>
            <person name="Cho A."/>
            <person name="Jang H."/>
            <person name="Shin C.-H."/>
            <person name="Yu H.-J."/>
            <person name="Mun J.-H."/>
        </authorList>
    </citation>
    <scope>NUCLEOTIDE SEQUENCE [LARGE SCALE GENOMIC DNA]</scope>
    <source>
        <strain evidence="3">cv. Jeju island</strain>
        <tissue evidence="2">Leaf</tissue>
    </source>
</reference>
<dbReference type="EMBL" id="PJQY01001166">
    <property type="protein sequence ID" value="PQQ04982.1"/>
    <property type="molecule type" value="Genomic_DNA"/>
</dbReference>
<dbReference type="GO" id="GO:0008081">
    <property type="term" value="F:phosphoric diester hydrolase activity"/>
    <property type="evidence" value="ECO:0007669"/>
    <property type="project" value="InterPro"/>
</dbReference>
<protein>
    <submittedName>
        <fullName evidence="2">PI-PLC X domain-containing protein</fullName>
    </submittedName>
</protein>
<accession>A0A314YC89</accession>
<dbReference type="AlphaFoldDB" id="A0A314YC89"/>
<gene>
    <name evidence="2" type="ORF">Pyn_03946</name>
</gene>
<comment type="caution">
    <text evidence="2">The sequence shown here is derived from an EMBL/GenBank/DDBJ whole genome shotgun (WGS) entry which is preliminary data.</text>
</comment>
<dbReference type="OrthoDB" id="7984201at2759"/>
<keyword evidence="1" id="KW-0732">Signal</keyword>
<evidence type="ECO:0000256" key="1">
    <source>
        <dbReference type="SAM" id="SignalP"/>
    </source>
</evidence>
<dbReference type="PANTHER" id="PTHR13593:SF134">
    <property type="entry name" value="F14J22.5 PROTEIN"/>
    <property type="match status" value="1"/>
</dbReference>
<dbReference type="InterPro" id="IPR051057">
    <property type="entry name" value="PI-PLC_domain"/>
</dbReference>
<dbReference type="PANTHER" id="PTHR13593">
    <property type="match status" value="1"/>
</dbReference>
<evidence type="ECO:0000313" key="3">
    <source>
        <dbReference type="Proteomes" id="UP000250321"/>
    </source>
</evidence>
<dbReference type="STRING" id="2094558.A0A314YC89"/>
<dbReference type="Pfam" id="PF26178">
    <property type="entry name" value="PI-PLC_cat"/>
    <property type="match status" value="1"/>
</dbReference>
<feature type="signal peptide" evidence="1">
    <location>
        <begin position="1"/>
        <end position="23"/>
    </location>
</feature>
<dbReference type="SUPFAM" id="SSF51695">
    <property type="entry name" value="PLC-like phosphodiesterases"/>
    <property type="match status" value="1"/>
</dbReference>
<proteinExistence type="predicted"/>